<evidence type="ECO:0000256" key="2">
    <source>
        <dbReference type="ARBA" id="ARBA00004397"/>
    </source>
</evidence>
<comment type="similarity">
    <text evidence="3">Belongs to the WD repeat SEC31 family.</text>
</comment>
<evidence type="ECO:0000256" key="14">
    <source>
        <dbReference type="ARBA" id="ARBA00025864"/>
    </source>
</evidence>
<dbReference type="Pfam" id="PF23760">
    <property type="entry name" value="Beta-prop_DCAF12"/>
    <property type="match status" value="1"/>
</dbReference>
<dbReference type="EMBL" id="DS016989">
    <property type="protein sequence ID" value="KMU85781.1"/>
    <property type="molecule type" value="Genomic_DNA"/>
</dbReference>
<evidence type="ECO:0000256" key="12">
    <source>
        <dbReference type="ARBA" id="ARBA00023329"/>
    </source>
</evidence>
<dbReference type="GO" id="GO:0005198">
    <property type="term" value="F:structural molecule activity"/>
    <property type="evidence" value="ECO:0007669"/>
    <property type="project" value="TreeGrafter"/>
</dbReference>
<proteinExistence type="inferred from homology"/>
<dbReference type="GO" id="GO:0090110">
    <property type="term" value="P:COPII-coated vesicle cargo loading"/>
    <property type="evidence" value="ECO:0007669"/>
    <property type="project" value="TreeGrafter"/>
</dbReference>
<evidence type="ECO:0000256" key="13">
    <source>
        <dbReference type="ARBA" id="ARBA00025471"/>
    </source>
</evidence>
<dbReference type="InterPro" id="IPR040251">
    <property type="entry name" value="SEC31-like"/>
</dbReference>
<comment type="function">
    <text evidence="13">Component of the coat protein complex II (COPII) which promotes the formation of transport vesicles from the endoplasmic reticulum (ER). The coat has two main functions, the physical deformation of the endoplasmic reticulum membrane into vesicles and the selection of cargo molecules.</text>
</comment>
<keyword evidence="10" id="KW-0931">ER-Golgi transport</keyword>
<dbReference type="GO" id="GO:0005789">
    <property type="term" value="C:endoplasmic reticulum membrane"/>
    <property type="evidence" value="ECO:0007669"/>
    <property type="project" value="UniProtKB-SubCell"/>
</dbReference>
<evidence type="ECO:0000256" key="8">
    <source>
        <dbReference type="ARBA" id="ARBA00022737"/>
    </source>
</evidence>
<dbReference type="Proteomes" id="UP000054563">
    <property type="component" value="Unassembled WGS sequence"/>
</dbReference>
<dbReference type="InterPro" id="IPR036322">
    <property type="entry name" value="WD40_repeat_dom_sf"/>
</dbReference>
<evidence type="ECO:0000256" key="10">
    <source>
        <dbReference type="ARBA" id="ARBA00022892"/>
    </source>
</evidence>
<organism evidence="16 17">
    <name type="scientific">Coccidioides immitis H538.4</name>
    <dbReference type="NCBI Taxonomy" id="396776"/>
    <lineage>
        <taxon>Eukaryota</taxon>
        <taxon>Fungi</taxon>
        <taxon>Dikarya</taxon>
        <taxon>Ascomycota</taxon>
        <taxon>Pezizomycotina</taxon>
        <taxon>Eurotiomycetes</taxon>
        <taxon>Eurotiomycetidae</taxon>
        <taxon>Onygenales</taxon>
        <taxon>Onygenaceae</taxon>
        <taxon>Coccidioides</taxon>
    </lineage>
</organism>
<keyword evidence="7" id="KW-0853">WD repeat</keyword>
<dbReference type="InterPro" id="IPR056151">
    <property type="entry name" value="Beta-prop_DCAF12"/>
</dbReference>
<dbReference type="STRING" id="396776.A0A0J8RME6"/>
<evidence type="ECO:0000313" key="17">
    <source>
        <dbReference type="Proteomes" id="UP000054563"/>
    </source>
</evidence>
<evidence type="ECO:0000256" key="4">
    <source>
        <dbReference type="ARBA" id="ARBA00013507"/>
    </source>
</evidence>
<keyword evidence="8" id="KW-0677">Repeat</keyword>
<dbReference type="Gene3D" id="2.130.10.10">
    <property type="entry name" value="YVTN repeat-like/Quinoprotein amine dehydrogenase"/>
    <property type="match status" value="1"/>
</dbReference>
<evidence type="ECO:0000256" key="7">
    <source>
        <dbReference type="ARBA" id="ARBA00022574"/>
    </source>
</evidence>
<dbReference type="GO" id="GO:0007029">
    <property type="term" value="P:endoplasmic reticulum organization"/>
    <property type="evidence" value="ECO:0007669"/>
    <property type="project" value="TreeGrafter"/>
</dbReference>
<dbReference type="SMART" id="SM00320">
    <property type="entry name" value="WD40"/>
    <property type="match status" value="3"/>
</dbReference>
<evidence type="ECO:0000256" key="11">
    <source>
        <dbReference type="ARBA" id="ARBA00022927"/>
    </source>
</evidence>
<keyword evidence="6" id="KW-0813">Transport</keyword>
<evidence type="ECO:0000256" key="6">
    <source>
        <dbReference type="ARBA" id="ARBA00022448"/>
    </source>
</evidence>
<protein>
    <recommendedName>
        <fullName evidence="5">Protein transport protein SEC31</fullName>
    </recommendedName>
    <alternativeName>
        <fullName evidence="4">Protein transport protein sec31</fullName>
    </alternativeName>
</protein>
<dbReference type="GO" id="GO:0030127">
    <property type="term" value="C:COPII vesicle coat"/>
    <property type="evidence" value="ECO:0007669"/>
    <property type="project" value="TreeGrafter"/>
</dbReference>
<evidence type="ECO:0000256" key="1">
    <source>
        <dbReference type="ARBA" id="ARBA00004299"/>
    </source>
</evidence>
<evidence type="ECO:0000313" key="16">
    <source>
        <dbReference type="EMBL" id="KMU85781.1"/>
    </source>
</evidence>
<gene>
    <name evidence="16" type="ORF">CIHG_03821</name>
</gene>
<accession>A0A0J8RME6</accession>
<name>A0A0J8RME6_COCIT</name>
<dbReference type="InterPro" id="IPR015943">
    <property type="entry name" value="WD40/YVTN_repeat-like_dom_sf"/>
</dbReference>
<dbReference type="SUPFAM" id="SSF50978">
    <property type="entry name" value="WD40 repeat-like"/>
    <property type="match status" value="1"/>
</dbReference>
<evidence type="ECO:0000256" key="9">
    <source>
        <dbReference type="ARBA" id="ARBA00022824"/>
    </source>
</evidence>
<comment type="subunit">
    <text evidence="14">The COPII coat is composed of at least 5 proteins: the SEC23/24 complex, the SEC13/31 complex, and the protein SAR1. SEC13 and SEC31 make a 2:2 tetramer that forms the edge element of the COPII outer coat. The tetramer self-assembles in multiple copies to form the complete polyhedral cage. Interacts (via WD 8) with SEC13.</text>
</comment>
<evidence type="ECO:0000259" key="15">
    <source>
        <dbReference type="Pfam" id="PF23760"/>
    </source>
</evidence>
<sequence length="240" mass="25759">MVRLREIPRTATFTWSPGSAAPFIATGTRAGAVDADFSNETFLELWNLDLDNDKLGQELEPVAKISTESGFHDIAWAESEDHTRGVIAGALENGSLDLWDADKLLNGASDALISSASKHTGPIKALQFNPRHSNLLATGGGKGEASLFISDLNNVDQAFRLGSGAARVDDIECLDWNKKVPHILVTGSSAGFVTVWDVKTKKESLTLNNLGRKAVSAVAWDPEKVVSLPFTLIAGTFELI</sequence>
<comment type="subcellular location">
    <subcellularLocation>
        <location evidence="1">Cytoplasmic vesicle</location>
        <location evidence="1">COPII-coated vesicle membrane</location>
        <topology evidence="1">Peripheral membrane protein</topology>
        <orientation evidence="1">Cytoplasmic side</orientation>
    </subcellularLocation>
    <subcellularLocation>
        <location evidence="2">Endoplasmic reticulum membrane</location>
        <topology evidence="2">Peripheral membrane protein</topology>
        <orientation evidence="2">Cytoplasmic side</orientation>
    </subcellularLocation>
</comment>
<dbReference type="PANTHER" id="PTHR13923:SF11">
    <property type="entry name" value="SECRETORY 31, ISOFORM D"/>
    <property type="match status" value="1"/>
</dbReference>
<keyword evidence="11" id="KW-0653">Protein transport</keyword>
<reference evidence="17" key="1">
    <citation type="journal article" date="2010" name="Genome Res.">
        <title>Population genomic sequencing of Coccidioides fungi reveals recent hybridization and transposon control.</title>
        <authorList>
            <person name="Neafsey D.E."/>
            <person name="Barker B.M."/>
            <person name="Sharpton T.J."/>
            <person name="Stajich J.E."/>
            <person name="Park D.J."/>
            <person name="Whiston E."/>
            <person name="Hung C.-Y."/>
            <person name="McMahan C."/>
            <person name="White J."/>
            <person name="Sykes S."/>
            <person name="Heiman D."/>
            <person name="Young S."/>
            <person name="Zeng Q."/>
            <person name="Abouelleil A."/>
            <person name="Aftuck L."/>
            <person name="Bessette D."/>
            <person name="Brown A."/>
            <person name="FitzGerald M."/>
            <person name="Lui A."/>
            <person name="Macdonald J.P."/>
            <person name="Priest M."/>
            <person name="Orbach M.J."/>
            <person name="Galgiani J.N."/>
            <person name="Kirkland T.N."/>
            <person name="Cole G.T."/>
            <person name="Birren B.W."/>
            <person name="Henn M.R."/>
            <person name="Taylor J.W."/>
            <person name="Rounsley S.D."/>
        </authorList>
    </citation>
    <scope>NUCLEOTIDE SEQUENCE [LARGE SCALE GENOMIC DNA]</scope>
    <source>
        <strain evidence="17">H538.4</strain>
    </source>
</reference>
<dbReference type="PANTHER" id="PTHR13923">
    <property type="entry name" value="SEC31-RELATED PROTEIN"/>
    <property type="match status" value="1"/>
</dbReference>
<dbReference type="InterPro" id="IPR001680">
    <property type="entry name" value="WD40_rpt"/>
</dbReference>
<keyword evidence="9" id="KW-0256">Endoplasmic reticulum</keyword>
<dbReference type="GO" id="GO:0070971">
    <property type="term" value="C:endoplasmic reticulum exit site"/>
    <property type="evidence" value="ECO:0007669"/>
    <property type="project" value="TreeGrafter"/>
</dbReference>
<evidence type="ECO:0000256" key="3">
    <source>
        <dbReference type="ARBA" id="ARBA00009358"/>
    </source>
</evidence>
<dbReference type="GO" id="GO:0015031">
    <property type="term" value="P:protein transport"/>
    <property type="evidence" value="ECO:0007669"/>
    <property type="project" value="UniProtKB-KW"/>
</dbReference>
<dbReference type="AlphaFoldDB" id="A0A0J8RME6"/>
<dbReference type="VEuPathDB" id="FungiDB:CIHG_03821"/>
<dbReference type="OrthoDB" id="542917at2759"/>
<feature type="domain" description="DDB1- and CUL4-associated factor 12 beta-propeller" evidence="15">
    <location>
        <begin position="114"/>
        <end position="229"/>
    </location>
</feature>
<keyword evidence="12" id="KW-0968">Cytoplasmic vesicle</keyword>
<evidence type="ECO:0000256" key="5">
    <source>
        <dbReference type="ARBA" id="ARBA00021236"/>
    </source>
</evidence>